<feature type="region of interest" description="Disordered" evidence="1">
    <location>
        <begin position="181"/>
        <end position="217"/>
    </location>
</feature>
<feature type="domain" description="CinA C-terminal" evidence="2">
    <location>
        <begin position="14"/>
        <end position="175"/>
    </location>
</feature>
<comment type="caution">
    <text evidence="3">The sequence shown here is derived from an EMBL/GenBank/DDBJ whole genome shotgun (WGS) entry which is preliminary data.</text>
</comment>
<dbReference type="Pfam" id="PF02464">
    <property type="entry name" value="CinA"/>
    <property type="match status" value="1"/>
</dbReference>
<dbReference type="NCBIfam" id="TIGR00199">
    <property type="entry name" value="PncC_domain"/>
    <property type="match status" value="1"/>
</dbReference>
<reference evidence="3" key="2">
    <citation type="submission" date="2023-05" db="EMBL/GenBank/DDBJ databases">
        <authorList>
            <consortium name="Lawrence Berkeley National Laboratory"/>
            <person name="Steindorff A."/>
            <person name="Hensen N."/>
            <person name="Bonometti L."/>
            <person name="Westerberg I."/>
            <person name="Brannstrom I.O."/>
            <person name="Guillou S."/>
            <person name="Cros-Aarteil S."/>
            <person name="Calhoun S."/>
            <person name="Haridas S."/>
            <person name="Kuo A."/>
            <person name="Mondo S."/>
            <person name="Pangilinan J."/>
            <person name="Riley R."/>
            <person name="Labutti K."/>
            <person name="Andreopoulos B."/>
            <person name="Lipzen A."/>
            <person name="Chen C."/>
            <person name="Yanf M."/>
            <person name="Daum C."/>
            <person name="Ng V."/>
            <person name="Clum A."/>
            <person name="Ohm R."/>
            <person name="Martin F."/>
            <person name="Silar P."/>
            <person name="Natvig D."/>
            <person name="Lalanne C."/>
            <person name="Gautier V."/>
            <person name="Ament-Velasquez S.L."/>
            <person name="Kruys A."/>
            <person name="Hutchinson M.I."/>
            <person name="Powell A.J."/>
            <person name="Barry K."/>
            <person name="Miller A.N."/>
            <person name="Grigoriev I.V."/>
            <person name="Debuchy R."/>
            <person name="Gladieux P."/>
            <person name="Thoren M.H."/>
            <person name="Johannesson H."/>
        </authorList>
    </citation>
    <scope>NUCLEOTIDE SEQUENCE</scope>
    <source>
        <strain evidence="3">PSN243</strain>
    </source>
</reference>
<dbReference type="Gene3D" id="3.90.950.20">
    <property type="entry name" value="CinA-like"/>
    <property type="match status" value="1"/>
</dbReference>
<reference evidence="3" key="1">
    <citation type="journal article" date="2023" name="Mol. Phylogenet. Evol.">
        <title>Genome-scale phylogeny and comparative genomics of the fungal order Sordariales.</title>
        <authorList>
            <person name="Hensen N."/>
            <person name="Bonometti L."/>
            <person name="Westerberg I."/>
            <person name="Brannstrom I.O."/>
            <person name="Guillou S."/>
            <person name="Cros-Aarteil S."/>
            <person name="Calhoun S."/>
            <person name="Haridas S."/>
            <person name="Kuo A."/>
            <person name="Mondo S."/>
            <person name="Pangilinan J."/>
            <person name="Riley R."/>
            <person name="LaButti K."/>
            <person name="Andreopoulos B."/>
            <person name="Lipzen A."/>
            <person name="Chen C."/>
            <person name="Yan M."/>
            <person name="Daum C."/>
            <person name="Ng V."/>
            <person name="Clum A."/>
            <person name="Steindorff A."/>
            <person name="Ohm R.A."/>
            <person name="Martin F."/>
            <person name="Silar P."/>
            <person name="Natvig D.O."/>
            <person name="Lalanne C."/>
            <person name="Gautier V."/>
            <person name="Ament-Velasquez S.L."/>
            <person name="Kruys A."/>
            <person name="Hutchinson M.I."/>
            <person name="Powell A.J."/>
            <person name="Barry K."/>
            <person name="Miller A.N."/>
            <person name="Grigoriev I.V."/>
            <person name="Debuchy R."/>
            <person name="Gladieux P."/>
            <person name="Hiltunen Thoren M."/>
            <person name="Johannesson H."/>
        </authorList>
    </citation>
    <scope>NUCLEOTIDE SEQUENCE</scope>
    <source>
        <strain evidence="3">PSN243</strain>
    </source>
</reference>
<protein>
    <submittedName>
        <fullName evidence="3">Competence-damaged protein-domain-containing protein</fullName>
    </submittedName>
</protein>
<sequence>MPNASDKPTESPTSIATDIINLLTSSDATVSVAESLTGGAIMSTLTSLPGVGSVFHGGLVAYDTPLKTKHLKVDESLVEREGVIHPDVAAQMAKGVREMMRYDGGIAEKGTRWGLATTGVAGPGKQDGKDMGTVYIGVAGPGMEEGKGFGPFWLPGTRERVIEGAVGEALKVLREFGEHSPKACGKTTKKPRPGPWSRKLGMISPQRPGSGKNGRFAPWKTRSARVNAAGSAAMVTMTASSLMDPFSVVTMSNGSENSRKTV</sequence>
<dbReference type="SUPFAM" id="SSF142433">
    <property type="entry name" value="CinA-like"/>
    <property type="match status" value="1"/>
</dbReference>
<dbReference type="InterPro" id="IPR008136">
    <property type="entry name" value="CinA_C"/>
</dbReference>
<proteinExistence type="predicted"/>
<gene>
    <name evidence="3" type="ORF">QBC34DRAFT_499280</name>
</gene>
<evidence type="ECO:0000259" key="2">
    <source>
        <dbReference type="Pfam" id="PF02464"/>
    </source>
</evidence>
<accession>A0AAV9G3B2</accession>
<evidence type="ECO:0000256" key="1">
    <source>
        <dbReference type="SAM" id="MobiDB-lite"/>
    </source>
</evidence>
<dbReference type="InterPro" id="IPR036653">
    <property type="entry name" value="CinA-like_C"/>
</dbReference>
<keyword evidence="4" id="KW-1185">Reference proteome</keyword>
<evidence type="ECO:0000313" key="3">
    <source>
        <dbReference type="EMBL" id="KAK4443018.1"/>
    </source>
</evidence>
<dbReference type="EMBL" id="MU866001">
    <property type="protein sequence ID" value="KAK4443018.1"/>
    <property type="molecule type" value="Genomic_DNA"/>
</dbReference>
<dbReference type="Proteomes" id="UP001321760">
    <property type="component" value="Unassembled WGS sequence"/>
</dbReference>
<name>A0AAV9G3B2_9PEZI</name>
<organism evidence="3 4">
    <name type="scientific">Podospora aff. communis PSN243</name>
    <dbReference type="NCBI Taxonomy" id="3040156"/>
    <lineage>
        <taxon>Eukaryota</taxon>
        <taxon>Fungi</taxon>
        <taxon>Dikarya</taxon>
        <taxon>Ascomycota</taxon>
        <taxon>Pezizomycotina</taxon>
        <taxon>Sordariomycetes</taxon>
        <taxon>Sordariomycetidae</taxon>
        <taxon>Sordariales</taxon>
        <taxon>Podosporaceae</taxon>
        <taxon>Podospora</taxon>
    </lineage>
</organism>
<dbReference type="AlphaFoldDB" id="A0AAV9G3B2"/>
<evidence type="ECO:0000313" key="4">
    <source>
        <dbReference type="Proteomes" id="UP001321760"/>
    </source>
</evidence>